<dbReference type="PANTHER" id="PTHR43280:SF32">
    <property type="entry name" value="TRANSCRIPTIONAL REGULATORY PROTEIN"/>
    <property type="match status" value="1"/>
</dbReference>
<dbReference type="Pfam" id="PF12833">
    <property type="entry name" value="HTH_18"/>
    <property type="match status" value="1"/>
</dbReference>
<sequence length="306" mass="35751">MKKQKENPKRFRSISEIHQAFGMPQPRHPLISLTHFNESNLFNPQKIPVYDVMDFYKIAFTTENCGRMKYGQNYYDFKDGSMLFIAPNQLIGSSEYSDESSSYILLMHPDFLLGYPLAKKIKQYGYFSYSVNEALHLSNNEKQVILSVYEIIEQELNSRLDEFSQEVLIAQIELLLSYANRFYKRQFITRKAVNDDLLQKTETILDEYFYHQQTLKHGIPTVQFLSEQLNLSPGYLSDMLRSLIGQSAQNIIHKKLIEKAKEKLSTTTLTVSEIAYELGFEHPQSFSKLFKKKTTIPPLEFRKSFN</sequence>
<dbReference type="Gene3D" id="1.10.10.60">
    <property type="entry name" value="Homeodomain-like"/>
    <property type="match status" value="1"/>
</dbReference>
<evidence type="ECO:0000256" key="2">
    <source>
        <dbReference type="ARBA" id="ARBA00023125"/>
    </source>
</evidence>
<reference evidence="5 6" key="1">
    <citation type="submission" date="2023-09" db="EMBL/GenBank/DDBJ databases">
        <authorList>
            <person name="Rey-Velasco X."/>
        </authorList>
    </citation>
    <scope>NUCLEOTIDE SEQUENCE [LARGE SCALE GENOMIC DNA]</scope>
    <source>
        <strain evidence="5 6">F188</strain>
    </source>
</reference>
<evidence type="ECO:0000313" key="6">
    <source>
        <dbReference type="Proteomes" id="UP001261624"/>
    </source>
</evidence>
<evidence type="ECO:0000256" key="3">
    <source>
        <dbReference type="ARBA" id="ARBA00023163"/>
    </source>
</evidence>
<evidence type="ECO:0000259" key="4">
    <source>
        <dbReference type="PROSITE" id="PS01124"/>
    </source>
</evidence>
<dbReference type="SMART" id="SM00342">
    <property type="entry name" value="HTH_ARAC"/>
    <property type="match status" value="1"/>
</dbReference>
<feature type="domain" description="HTH araC/xylS-type" evidence="4">
    <location>
        <begin position="199"/>
        <end position="304"/>
    </location>
</feature>
<proteinExistence type="predicted"/>
<dbReference type="InterPro" id="IPR018060">
    <property type="entry name" value="HTH_AraC"/>
</dbReference>
<keyword evidence="6" id="KW-1185">Reference proteome</keyword>
<dbReference type="InterPro" id="IPR009057">
    <property type="entry name" value="Homeodomain-like_sf"/>
</dbReference>
<evidence type="ECO:0000256" key="1">
    <source>
        <dbReference type="ARBA" id="ARBA00023015"/>
    </source>
</evidence>
<evidence type="ECO:0000313" key="5">
    <source>
        <dbReference type="EMBL" id="MDT0691454.1"/>
    </source>
</evidence>
<dbReference type="RefSeq" id="WP_311686913.1">
    <property type="nucleotide sequence ID" value="NZ_JAVRHM010000025.1"/>
</dbReference>
<dbReference type="PROSITE" id="PS01124">
    <property type="entry name" value="HTH_ARAC_FAMILY_2"/>
    <property type="match status" value="1"/>
</dbReference>
<dbReference type="SUPFAM" id="SSF46689">
    <property type="entry name" value="Homeodomain-like"/>
    <property type="match status" value="1"/>
</dbReference>
<accession>A0ABU3E741</accession>
<dbReference type="EMBL" id="JAVRHM010000025">
    <property type="protein sequence ID" value="MDT0691454.1"/>
    <property type="molecule type" value="Genomic_DNA"/>
</dbReference>
<name>A0ABU3E741_9FLAO</name>
<organism evidence="5 6">
    <name type="scientific">Autumnicola patrickiae</name>
    <dbReference type="NCBI Taxonomy" id="3075591"/>
    <lineage>
        <taxon>Bacteria</taxon>
        <taxon>Pseudomonadati</taxon>
        <taxon>Bacteroidota</taxon>
        <taxon>Flavobacteriia</taxon>
        <taxon>Flavobacteriales</taxon>
        <taxon>Flavobacteriaceae</taxon>
        <taxon>Autumnicola</taxon>
    </lineage>
</organism>
<dbReference type="PANTHER" id="PTHR43280">
    <property type="entry name" value="ARAC-FAMILY TRANSCRIPTIONAL REGULATOR"/>
    <property type="match status" value="1"/>
</dbReference>
<dbReference type="InterPro" id="IPR037923">
    <property type="entry name" value="HTH-like"/>
</dbReference>
<dbReference type="SUPFAM" id="SSF51215">
    <property type="entry name" value="Regulatory protein AraC"/>
    <property type="match status" value="1"/>
</dbReference>
<keyword evidence="1" id="KW-0805">Transcription regulation</keyword>
<keyword evidence="2" id="KW-0238">DNA-binding</keyword>
<dbReference type="Proteomes" id="UP001261624">
    <property type="component" value="Unassembled WGS sequence"/>
</dbReference>
<protein>
    <submittedName>
        <fullName evidence="5">Helix-turn-helix transcriptional regulator</fullName>
    </submittedName>
</protein>
<comment type="caution">
    <text evidence="5">The sequence shown here is derived from an EMBL/GenBank/DDBJ whole genome shotgun (WGS) entry which is preliminary data.</text>
</comment>
<keyword evidence="3" id="KW-0804">Transcription</keyword>
<gene>
    <name evidence="5" type="ORF">RM549_16790</name>
</gene>